<dbReference type="EMBL" id="FXTC01000002">
    <property type="protein sequence ID" value="SMO54137.1"/>
    <property type="molecule type" value="Genomic_DNA"/>
</dbReference>
<dbReference type="AlphaFoldDB" id="A0A521C3T4"/>
<sequence>MTINEFVRECSSIETPIGDLANDIIRDKDFPSDKANKEIFDYLDFQTRRNGTNEIFQKFFAEYLKKNNATLKFILEYLKDNNVQSIEDATDKNIAMPFIETCGYMVTIPLGSKYPETIMKDLDELKIINRQTVDLSDGGQIESYMIDNPNLGMEMALRFCCQKNQFNFLLSLLE</sequence>
<gene>
    <name evidence="2" type="ORF">SAMN06265171_102426</name>
</gene>
<dbReference type="SUPFAM" id="SSF140652">
    <property type="entry name" value="YozE-like"/>
    <property type="match status" value="1"/>
</dbReference>
<protein>
    <submittedName>
        <fullName evidence="2">YozE SAM-like fold</fullName>
    </submittedName>
</protein>
<dbReference type="RefSeq" id="WP_142717364.1">
    <property type="nucleotide sequence ID" value="NZ_FXTC01000002.1"/>
</dbReference>
<feature type="domain" description="YozE SAM-like" evidence="1">
    <location>
        <begin position="13"/>
        <end position="64"/>
    </location>
</feature>
<organism evidence="2 3">
    <name type="scientific">Chryseobacterium rhizoplanae</name>
    <dbReference type="NCBI Taxonomy" id="1609531"/>
    <lineage>
        <taxon>Bacteria</taxon>
        <taxon>Pseudomonadati</taxon>
        <taxon>Bacteroidota</taxon>
        <taxon>Flavobacteriia</taxon>
        <taxon>Flavobacteriales</taxon>
        <taxon>Weeksellaceae</taxon>
        <taxon>Chryseobacterium group</taxon>
        <taxon>Chryseobacterium</taxon>
    </lineage>
</organism>
<dbReference type="InterPro" id="IPR023089">
    <property type="entry name" value="YozE_SAM-like"/>
</dbReference>
<keyword evidence="3" id="KW-1185">Reference proteome</keyword>
<dbReference type="InterPro" id="IPR036806">
    <property type="entry name" value="YozE_SAM-like_sf"/>
</dbReference>
<dbReference type="Proteomes" id="UP000316916">
    <property type="component" value="Unassembled WGS sequence"/>
</dbReference>
<accession>A0A521C3T4</accession>
<name>A0A521C3T4_9FLAO</name>
<proteinExistence type="predicted"/>
<evidence type="ECO:0000313" key="3">
    <source>
        <dbReference type="Proteomes" id="UP000316916"/>
    </source>
</evidence>
<reference evidence="2 3" key="1">
    <citation type="submission" date="2017-05" db="EMBL/GenBank/DDBJ databases">
        <authorList>
            <person name="Varghese N."/>
            <person name="Submissions S."/>
        </authorList>
    </citation>
    <scope>NUCLEOTIDE SEQUENCE [LARGE SCALE GENOMIC DNA]</scope>
    <source>
        <strain evidence="2 3">DSM 29371</strain>
    </source>
</reference>
<dbReference type="Pfam" id="PF06855">
    <property type="entry name" value="YozE_SAM_like"/>
    <property type="match status" value="1"/>
</dbReference>
<dbReference type="Gene3D" id="1.10.150.260">
    <property type="entry name" value="YozE SAM-like"/>
    <property type="match status" value="1"/>
</dbReference>
<evidence type="ECO:0000313" key="2">
    <source>
        <dbReference type="EMBL" id="SMO54137.1"/>
    </source>
</evidence>
<evidence type="ECO:0000259" key="1">
    <source>
        <dbReference type="Pfam" id="PF06855"/>
    </source>
</evidence>